<protein>
    <recommendedName>
        <fullName evidence="1">CRAL-TRIO domain-containing protein</fullName>
    </recommendedName>
</protein>
<dbReference type="Proteomes" id="UP000657918">
    <property type="component" value="Unassembled WGS sequence"/>
</dbReference>
<dbReference type="SMART" id="SM01100">
    <property type="entry name" value="CRAL_TRIO_N"/>
    <property type="match status" value="1"/>
</dbReference>
<feature type="domain" description="CRAL-TRIO" evidence="1">
    <location>
        <begin position="397"/>
        <end position="563"/>
    </location>
</feature>
<dbReference type="InterPro" id="IPR036273">
    <property type="entry name" value="CRAL/TRIO_N_dom_sf"/>
</dbReference>
<dbReference type="SMART" id="SM00516">
    <property type="entry name" value="SEC14"/>
    <property type="match status" value="1"/>
</dbReference>
<sequence>MKWEMEVDEIEAVLEKIWDLHDKLSDAIHSISRAHFLSSIKSLKTNKKKLNSESDVGFEEKNNIRASGFVFVKDSGVDDNDFSAIQEAKSLNSIRTALENLEDQLEFFHTVQIHQRAERDAAIARLEQSRIILAVRLAEHHGKKYKVIEEALAFVGDVNGASRFVSPENLYGSPTNPSGENLVRHEGKGPNTVIKVLISSFEFAKKSLKVDHMGGILVNAALFTVSMIAMLHLHQVAYKDHPYKQEDLLYSNRNGKKVPGLEGSSSNGSLNHLDVMLARGYAVVVIEKALLFLRISSHANLEMLRKNRASRQPFSFNLILDAKQALLSCKMDKKGEIALVQMRKAVQNLGGSTERYGDPTLTRFLKARSMNPEKAAKMFVQWQTWRASFVPNGFIPESQIPDELASRKAYLQGLSKDGYPVLIFKGSRHFPCKDHLQCKRFVVYMLDKAVARAIKEHEIGNEKFIVLIDLRQLTYKNFDPRGLINAVQFMQAYYPERLAKLYMLFMPRFFRSVWNMVCHYLDKGMREKTEIVKNNEKARMEFVKIIGEEVLPRELGGRAQLVPLQDVMVPKLTE</sequence>
<dbReference type="InterPro" id="IPR038939">
    <property type="entry name" value="PDV1/PDV2"/>
</dbReference>
<evidence type="ECO:0000259" key="1">
    <source>
        <dbReference type="PROSITE" id="PS50191"/>
    </source>
</evidence>
<evidence type="ECO:0000313" key="3">
    <source>
        <dbReference type="Proteomes" id="UP000657918"/>
    </source>
</evidence>
<dbReference type="SUPFAM" id="SSF52087">
    <property type="entry name" value="CRAL/TRIO domain"/>
    <property type="match status" value="1"/>
</dbReference>
<dbReference type="PANTHER" id="PTHR33600:SF4">
    <property type="entry name" value="PLASTID DIVISION PROTEIN PDV1"/>
    <property type="match status" value="1"/>
</dbReference>
<dbReference type="EMBL" id="JADGMS010000015">
    <property type="protein sequence ID" value="KAF9667417.1"/>
    <property type="molecule type" value="Genomic_DNA"/>
</dbReference>
<organism evidence="2 3">
    <name type="scientific">Salix dunnii</name>
    <dbReference type="NCBI Taxonomy" id="1413687"/>
    <lineage>
        <taxon>Eukaryota</taxon>
        <taxon>Viridiplantae</taxon>
        <taxon>Streptophyta</taxon>
        <taxon>Embryophyta</taxon>
        <taxon>Tracheophyta</taxon>
        <taxon>Spermatophyta</taxon>
        <taxon>Magnoliopsida</taxon>
        <taxon>eudicotyledons</taxon>
        <taxon>Gunneridae</taxon>
        <taxon>Pentapetalae</taxon>
        <taxon>rosids</taxon>
        <taxon>fabids</taxon>
        <taxon>Malpighiales</taxon>
        <taxon>Salicaceae</taxon>
        <taxon>Saliceae</taxon>
        <taxon>Salix</taxon>
    </lineage>
</organism>
<proteinExistence type="predicted"/>
<dbReference type="AlphaFoldDB" id="A0A835MI70"/>
<dbReference type="InterPro" id="IPR001251">
    <property type="entry name" value="CRAL-TRIO_dom"/>
</dbReference>
<gene>
    <name evidence="2" type="ORF">SADUNF_Sadunf15G0020800</name>
</gene>
<dbReference type="SUPFAM" id="SSF46938">
    <property type="entry name" value="CRAL/TRIO N-terminal domain"/>
    <property type="match status" value="1"/>
</dbReference>
<comment type="caution">
    <text evidence="2">The sequence shown here is derived from an EMBL/GenBank/DDBJ whole genome shotgun (WGS) entry which is preliminary data.</text>
</comment>
<dbReference type="PANTHER" id="PTHR33600">
    <property type="entry name" value="PLASTID DIVISION PROTEIN PDV2"/>
    <property type="match status" value="1"/>
</dbReference>
<name>A0A835MI70_9ROSI</name>
<dbReference type="GO" id="GO:0010020">
    <property type="term" value="P:chloroplast fission"/>
    <property type="evidence" value="ECO:0007669"/>
    <property type="project" value="InterPro"/>
</dbReference>
<keyword evidence="3" id="KW-1185">Reference proteome</keyword>
<dbReference type="Pfam" id="PF03765">
    <property type="entry name" value="CRAL_TRIO_N"/>
    <property type="match status" value="1"/>
</dbReference>
<accession>A0A835MI70</accession>
<dbReference type="InterPro" id="IPR011074">
    <property type="entry name" value="CRAL/TRIO_N_dom"/>
</dbReference>
<dbReference type="PROSITE" id="PS50191">
    <property type="entry name" value="CRAL_TRIO"/>
    <property type="match status" value="1"/>
</dbReference>
<dbReference type="InterPro" id="IPR036865">
    <property type="entry name" value="CRAL-TRIO_dom_sf"/>
</dbReference>
<dbReference type="Pfam" id="PF00650">
    <property type="entry name" value="CRAL_TRIO"/>
    <property type="match status" value="1"/>
</dbReference>
<reference evidence="2 3" key="1">
    <citation type="submission" date="2020-10" db="EMBL/GenBank/DDBJ databases">
        <title>Plant Genome Project.</title>
        <authorList>
            <person name="Zhang R.-G."/>
        </authorList>
    </citation>
    <scope>NUCLEOTIDE SEQUENCE [LARGE SCALE GENOMIC DNA]</scope>
    <source>
        <strain evidence="2">FAFU-HL-1</strain>
        <tissue evidence="2">Leaf</tissue>
    </source>
</reference>
<dbReference type="Gene3D" id="3.40.525.10">
    <property type="entry name" value="CRAL-TRIO lipid binding domain"/>
    <property type="match status" value="1"/>
</dbReference>
<dbReference type="OrthoDB" id="1434354at2759"/>
<evidence type="ECO:0000313" key="2">
    <source>
        <dbReference type="EMBL" id="KAF9667417.1"/>
    </source>
</evidence>
<dbReference type="CDD" id="cd00170">
    <property type="entry name" value="SEC14"/>
    <property type="match status" value="1"/>
</dbReference>